<feature type="compositionally biased region" description="Basic residues" evidence="1">
    <location>
        <begin position="74"/>
        <end position="92"/>
    </location>
</feature>
<dbReference type="AlphaFoldDB" id="Q4JIR2"/>
<feature type="compositionally biased region" description="Polar residues" evidence="1">
    <location>
        <begin position="100"/>
        <end position="117"/>
    </location>
</feature>
<reference evidence="2" key="2">
    <citation type="journal article" date="2005" name="J. Bacteriol.">
        <title>MtdC, a novel class of methylene tetrahydromethanopterin dehydrogenases.</title>
        <authorList>
            <person name="Vorholt J.A."/>
            <person name="Kalyuzhnaya M.G."/>
            <person name="Hagemeier C.H."/>
            <person name="Lidstrom M.E."/>
            <person name="Chistoserdova L."/>
        </authorList>
    </citation>
    <scope>NUCLEOTIDE SEQUENCE</scope>
</reference>
<organism evidence="2">
    <name type="scientific">uncultured bacterium BAC-L1N9</name>
    <dbReference type="NCBI Taxonomy" id="333371"/>
    <lineage>
        <taxon>Bacteria</taxon>
        <taxon>environmental samples</taxon>
    </lineage>
</organism>
<name>Q4JIR2_9BACT</name>
<evidence type="ECO:0008006" key="3">
    <source>
        <dbReference type="Google" id="ProtNLM"/>
    </source>
</evidence>
<evidence type="ECO:0000256" key="1">
    <source>
        <dbReference type="SAM" id="MobiDB-lite"/>
    </source>
</evidence>
<evidence type="ECO:0000313" key="2">
    <source>
        <dbReference type="EMBL" id="AAY89250.1"/>
    </source>
</evidence>
<proteinExistence type="predicted"/>
<feature type="region of interest" description="Disordered" evidence="1">
    <location>
        <begin position="17"/>
        <end position="44"/>
    </location>
</feature>
<sequence length="426" mass="46644">MPHLPCLRRAVRGLPATRGAIDGDRCPQSGFRAGDPRGAVLGLPERSDPERAVLRSAHHRAPGAGAVHATHQAHPGRRRRQPAHLFRGNRRGRQGDRTDLQSTHLQPQQHPDLQSGDQRGLLHQSRWPRLSCRRSGDGGLQRHHHADLHLLLIMRCLFALTLLAAGSARAVAGQGVIVAPHAIYLDHRTRSASITLYNPGADPAEVAISLFFAYPVTDSLGHFTLYTPDSTQLSTTSATEWIEAFPRRMTIPPLQRQTIRLLARPPQGLADGEYWSRIMISAKGGALPVSGADSSNIEIGLTLEVRTIIPLIYRKGQLQTGISLTGLRTEVDRDSLRVHVRLERQGRAAYLGTVLGTLVNDRGATVATFQQPVAIYYDAQPVFALPLAPAGRYTLHLEVTTQRSDIATEQLLRAPVARDSLTVTLP</sequence>
<accession>Q4JIR2</accession>
<dbReference type="InterPro" id="IPR008962">
    <property type="entry name" value="PapD-like_sf"/>
</dbReference>
<protein>
    <recommendedName>
        <fullName evidence="3">Pili assembly chaperone N-terminal domain-containing protein</fullName>
    </recommendedName>
</protein>
<dbReference type="EMBL" id="DQ084248">
    <property type="protein sequence ID" value="AAY89250.1"/>
    <property type="molecule type" value="Genomic_DNA"/>
</dbReference>
<feature type="region of interest" description="Disordered" evidence="1">
    <location>
        <begin position="58"/>
        <end position="120"/>
    </location>
</feature>
<reference evidence="2" key="1">
    <citation type="journal article" date="2005" name="Appl. Environ. Microbiol.">
        <title>Highly divergent genes for methanopterin-linked C1 transfer reactions in Lake Washington, assessed via metagenomic analysis and mRNA detection.</title>
        <authorList>
            <person name="Kalyuzhnaya M.G."/>
            <person name="Bowerman S."/>
            <person name="Nercessian O."/>
            <person name="Lidstrom M.E."/>
            <person name="Chistoserdova L."/>
        </authorList>
    </citation>
    <scope>NUCLEOTIDE SEQUENCE</scope>
</reference>
<dbReference type="SUPFAM" id="SSF49354">
    <property type="entry name" value="PapD-like"/>
    <property type="match status" value="1"/>
</dbReference>